<accession>A0A8E4ZEP9</accession>
<name>A0A8E4ZEP9_9CAUD</name>
<evidence type="ECO:0000313" key="1">
    <source>
        <dbReference type="EMBL" id="QQV89984.1"/>
    </source>
</evidence>
<proteinExistence type="predicted"/>
<evidence type="ECO:0000313" key="2">
    <source>
        <dbReference type="Proteomes" id="UP000693804"/>
    </source>
</evidence>
<protein>
    <submittedName>
        <fullName evidence="1">Uncharacterized protein</fullName>
    </submittedName>
</protein>
<dbReference type="Proteomes" id="UP000693804">
    <property type="component" value="Segment"/>
</dbReference>
<keyword evidence="2" id="KW-1185">Reference proteome</keyword>
<dbReference type="EMBL" id="MT732435">
    <property type="protein sequence ID" value="QQV89984.1"/>
    <property type="molecule type" value="Genomic_DNA"/>
</dbReference>
<organism evidence="1 2">
    <name type="scientific">Cellulophaga phage Ingeline_1</name>
    <dbReference type="NCBI Taxonomy" id="2745674"/>
    <lineage>
        <taxon>Viruses</taxon>
        <taxon>Duplodnaviria</taxon>
        <taxon>Heunggongvirae</taxon>
        <taxon>Uroviricota</taxon>
        <taxon>Caudoviricetes</taxon>
        <taxon>Duneviridae</taxon>
        <taxon>Ingelinevirus</taxon>
        <taxon>Ingelinevirus ingeline</taxon>
    </lineage>
</organism>
<sequence>MQSLQQLIEEEDVIFVEKIMDSNCVASLKKMKIGATINQCIIIDARIDNINFLVA</sequence>
<reference evidence="1" key="1">
    <citation type="submission" date="2020-07" db="EMBL/GenBank/DDBJ databases">
        <title>Highly diverse flavobacterial phages as mortality factor during North Sea spring blooms.</title>
        <authorList>
            <person name="Bartlau N."/>
            <person name="Wichels A."/>
            <person name="Krohne G."/>
            <person name="Adriaenssens E.M."/>
            <person name="Heins A."/>
            <person name="Fuchs B.M."/>
            <person name="Amann R."/>
            <person name="Moraru C."/>
        </authorList>
    </citation>
    <scope>NUCLEOTIDE SEQUENCE</scope>
</reference>
<gene>
    <name evidence="1" type="ORF">Ingeline1_40</name>
</gene>